<keyword evidence="2" id="KW-1185">Reference proteome</keyword>
<sequence length="90" mass="9808">MDLRGNTTKIPPMQTPRSRLLLSCGEFILAMARSAYQRVETMRCPVGCVARGVSRVATPILSPLQLRCFSVTTSRGPLNQMSWGAPNQGA</sequence>
<proteinExistence type="predicted"/>
<dbReference type="Proteomes" id="UP000729402">
    <property type="component" value="Unassembled WGS sequence"/>
</dbReference>
<protein>
    <submittedName>
        <fullName evidence="1">Uncharacterized protein</fullName>
    </submittedName>
</protein>
<name>A0A8J5SJE4_ZIZPA</name>
<accession>A0A8J5SJE4</accession>
<dbReference type="PANTHER" id="PTHR37710:SF1">
    <property type="entry name" value="TRANSMEMBRANE PROTEIN"/>
    <property type="match status" value="1"/>
</dbReference>
<comment type="caution">
    <text evidence="1">The sequence shown here is derived from an EMBL/GenBank/DDBJ whole genome shotgun (WGS) entry which is preliminary data.</text>
</comment>
<organism evidence="1 2">
    <name type="scientific">Zizania palustris</name>
    <name type="common">Northern wild rice</name>
    <dbReference type="NCBI Taxonomy" id="103762"/>
    <lineage>
        <taxon>Eukaryota</taxon>
        <taxon>Viridiplantae</taxon>
        <taxon>Streptophyta</taxon>
        <taxon>Embryophyta</taxon>
        <taxon>Tracheophyta</taxon>
        <taxon>Spermatophyta</taxon>
        <taxon>Magnoliopsida</taxon>
        <taxon>Liliopsida</taxon>
        <taxon>Poales</taxon>
        <taxon>Poaceae</taxon>
        <taxon>BOP clade</taxon>
        <taxon>Oryzoideae</taxon>
        <taxon>Oryzeae</taxon>
        <taxon>Zizaniinae</taxon>
        <taxon>Zizania</taxon>
    </lineage>
</organism>
<gene>
    <name evidence="1" type="ORF">GUJ93_ZPchr0004g39298</name>
</gene>
<dbReference type="AlphaFoldDB" id="A0A8J5SJE4"/>
<dbReference type="OrthoDB" id="684392at2759"/>
<dbReference type="PANTHER" id="PTHR37710">
    <property type="entry name" value="TRANSMEMBRANE PROTEIN"/>
    <property type="match status" value="1"/>
</dbReference>
<reference evidence="1" key="1">
    <citation type="journal article" date="2021" name="bioRxiv">
        <title>Whole Genome Assembly and Annotation of Northern Wild Rice, Zizania palustris L., Supports a Whole Genome Duplication in the Zizania Genus.</title>
        <authorList>
            <person name="Haas M."/>
            <person name="Kono T."/>
            <person name="Macchietto M."/>
            <person name="Millas R."/>
            <person name="McGilp L."/>
            <person name="Shao M."/>
            <person name="Duquette J."/>
            <person name="Hirsch C.N."/>
            <person name="Kimball J."/>
        </authorList>
    </citation>
    <scope>NUCLEOTIDE SEQUENCE</scope>
    <source>
        <tissue evidence="1">Fresh leaf tissue</tissue>
    </source>
</reference>
<reference evidence="1" key="2">
    <citation type="submission" date="2021-02" db="EMBL/GenBank/DDBJ databases">
        <authorList>
            <person name="Kimball J.A."/>
            <person name="Haas M.W."/>
            <person name="Macchietto M."/>
            <person name="Kono T."/>
            <person name="Duquette J."/>
            <person name="Shao M."/>
        </authorList>
    </citation>
    <scope>NUCLEOTIDE SEQUENCE</scope>
    <source>
        <tissue evidence="1">Fresh leaf tissue</tissue>
    </source>
</reference>
<evidence type="ECO:0000313" key="2">
    <source>
        <dbReference type="Proteomes" id="UP000729402"/>
    </source>
</evidence>
<evidence type="ECO:0000313" key="1">
    <source>
        <dbReference type="EMBL" id="KAG8065122.1"/>
    </source>
</evidence>
<dbReference type="EMBL" id="JAAALK010000285">
    <property type="protein sequence ID" value="KAG8065122.1"/>
    <property type="molecule type" value="Genomic_DNA"/>
</dbReference>